<dbReference type="PROSITE" id="PS51667">
    <property type="entry name" value="WRC"/>
    <property type="match status" value="1"/>
</dbReference>
<evidence type="ECO:0000256" key="2">
    <source>
        <dbReference type="PROSITE-ProRule" id="PRU01002"/>
    </source>
</evidence>
<dbReference type="AlphaFoldDB" id="A0AA39DGI8"/>
<organism evidence="5 6">
    <name type="scientific">Vitis rotundifolia</name>
    <name type="common">Muscadine grape</name>
    <dbReference type="NCBI Taxonomy" id="103349"/>
    <lineage>
        <taxon>Eukaryota</taxon>
        <taxon>Viridiplantae</taxon>
        <taxon>Streptophyta</taxon>
        <taxon>Embryophyta</taxon>
        <taxon>Tracheophyta</taxon>
        <taxon>Spermatophyta</taxon>
        <taxon>Magnoliopsida</taxon>
        <taxon>eudicotyledons</taxon>
        <taxon>Gunneridae</taxon>
        <taxon>Pentapetalae</taxon>
        <taxon>rosids</taxon>
        <taxon>Vitales</taxon>
        <taxon>Vitaceae</taxon>
        <taxon>Viteae</taxon>
        <taxon>Vitis</taxon>
    </lineage>
</organism>
<gene>
    <name evidence="5" type="ORF">PVL29_020300</name>
</gene>
<evidence type="ECO:0000259" key="4">
    <source>
        <dbReference type="PROSITE" id="PS51667"/>
    </source>
</evidence>
<comment type="caution">
    <text evidence="5">The sequence shown here is derived from an EMBL/GenBank/DDBJ whole genome shotgun (WGS) entry which is preliminary data.</text>
</comment>
<proteinExistence type="predicted"/>
<feature type="compositionally biased region" description="Acidic residues" evidence="3">
    <location>
        <begin position="256"/>
        <end position="271"/>
    </location>
</feature>
<feature type="compositionally biased region" description="Basic residues" evidence="3">
    <location>
        <begin position="276"/>
        <end position="291"/>
    </location>
</feature>
<dbReference type="Pfam" id="PF08879">
    <property type="entry name" value="WRC"/>
    <property type="match status" value="1"/>
</dbReference>
<feature type="compositionally biased region" description="Basic and acidic residues" evidence="3">
    <location>
        <begin position="172"/>
        <end position="182"/>
    </location>
</feature>
<feature type="compositionally biased region" description="Basic and acidic residues" evidence="3">
    <location>
        <begin position="244"/>
        <end position="255"/>
    </location>
</feature>
<name>A0AA39DGI8_VITRO</name>
<protein>
    <recommendedName>
        <fullName evidence="4">WRC domain-containing protein</fullName>
    </recommendedName>
</protein>
<accession>A0AA39DGI8</accession>
<evidence type="ECO:0000256" key="1">
    <source>
        <dbReference type="ARBA" id="ARBA00023242"/>
    </source>
</evidence>
<evidence type="ECO:0000256" key="3">
    <source>
        <dbReference type="SAM" id="MobiDB-lite"/>
    </source>
</evidence>
<feature type="compositionally biased region" description="Low complexity" evidence="3">
    <location>
        <begin position="230"/>
        <end position="239"/>
    </location>
</feature>
<comment type="caution">
    <text evidence="2">Lacks conserved residue(s) required for the propagation of feature annotation.</text>
</comment>
<dbReference type="EMBL" id="JARBHA010000015">
    <property type="protein sequence ID" value="KAJ9681352.1"/>
    <property type="molecule type" value="Genomic_DNA"/>
</dbReference>
<dbReference type="Proteomes" id="UP001168098">
    <property type="component" value="Unassembled WGS sequence"/>
</dbReference>
<feature type="region of interest" description="Disordered" evidence="3">
    <location>
        <begin position="163"/>
        <end position="291"/>
    </location>
</feature>
<evidence type="ECO:0000313" key="6">
    <source>
        <dbReference type="Proteomes" id="UP001168098"/>
    </source>
</evidence>
<dbReference type="PANTHER" id="PTHR34680">
    <property type="entry name" value="EXPRESSED PROTEIN"/>
    <property type="match status" value="1"/>
</dbReference>
<reference evidence="5 6" key="1">
    <citation type="journal article" date="2023" name="BMC Biotechnol.">
        <title>Vitis rotundifolia cv Carlos genome sequencing.</title>
        <authorList>
            <person name="Huff M."/>
            <person name="Hulse-Kemp A."/>
            <person name="Scheffler B."/>
            <person name="Youngblood R."/>
            <person name="Simpson S."/>
            <person name="Babiker E."/>
            <person name="Staton M."/>
        </authorList>
    </citation>
    <scope>NUCLEOTIDE SEQUENCE [LARGE SCALE GENOMIC DNA]</scope>
    <source>
        <tissue evidence="5">Leaf</tissue>
    </source>
</reference>
<evidence type="ECO:0000313" key="5">
    <source>
        <dbReference type="EMBL" id="KAJ9681352.1"/>
    </source>
</evidence>
<dbReference type="PANTHER" id="PTHR34680:SF3">
    <property type="entry name" value="EXPRESSED PROTEIN"/>
    <property type="match status" value="1"/>
</dbReference>
<feature type="domain" description="WRC" evidence="4">
    <location>
        <begin position="126"/>
        <end position="170"/>
    </location>
</feature>
<feature type="compositionally biased region" description="Basic and acidic residues" evidence="3">
    <location>
        <begin position="105"/>
        <end position="121"/>
    </location>
</feature>
<keyword evidence="1" id="KW-0539">Nucleus</keyword>
<sequence length="291" mass="32514">MRIRGNARIADIMDLDGIAPAYPPEMLQTHVCQLNQSPWDVVTFPADSTFTFPPENRFDGDDSFTANGSIGDSIGAVESRSLVPVVEDDDATNPNDRNPLSPDTRVVEEDKPAAKTKPDEIASTKNKTILFCNKSDGKGWQCRKAAKEGHALCEHHLAQLRSYNSSNQSSSRKLDKPAERPSGRRRGRGLKKPPSNPNEYYYYSGFGPLWGKKRGGSKPESNRNELKTESPPSYSSQIDSPDDPDQKIEEEHHHDDDDEDDDDMVDEEENGESAKKRNRKPVKARSLKSLM</sequence>
<dbReference type="InterPro" id="IPR014977">
    <property type="entry name" value="WRC_dom"/>
</dbReference>
<keyword evidence="6" id="KW-1185">Reference proteome</keyword>
<feature type="region of interest" description="Disordered" evidence="3">
    <location>
        <begin position="84"/>
        <end position="121"/>
    </location>
</feature>